<dbReference type="GO" id="GO:0005886">
    <property type="term" value="C:plasma membrane"/>
    <property type="evidence" value="ECO:0007669"/>
    <property type="project" value="UniProtKB-SubCell"/>
</dbReference>
<feature type="domain" description="MacB-like periplasmic core" evidence="8">
    <location>
        <begin position="20"/>
        <end position="239"/>
    </location>
</feature>
<dbReference type="PANTHER" id="PTHR30572:SF18">
    <property type="entry name" value="ABC-TYPE MACROLIDE FAMILY EXPORT SYSTEM PERMEASE COMPONENT 2"/>
    <property type="match status" value="1"/>
</dbReference>
<dbReference type="Pfam" id="PF12704">
    <property type="entry name" value="MacB_PCD"/>
    <property type="match status" value="2"/>
</dbReference>
<dbReference type="PROSITE" id="PS51257">
    <property type="entry name" value="PROKAR_LIPOPROTEIN"/>
    <property type="match status" value="1"/>
</dbReference>
<dbReference type="GO" id="GO:0022857">
    <property type="term" value="F:transmembrane transporter activity"/>
    <property type="evidence" value="ECO:0007669"/>
    <property type="project" value="TreeGrafter"/>
</dbReference>
<evidence type="ECO:0000256" key="5">
    <source>
        <dbReference type="ARBA" id="ARBA00023136"/>
    </source>
</evidence>
<feature type="transmembrane region" description="Helical" evidence="6">
    <location>
        <begin position="21"/>
        <end position="42"/>
    </location>
</feature>
<keyword evidence="2" id="KW-1003">Cell membrane</keyword>
<organism evidence="9 10">
    <name type="scientific">Hanamia caeni</name>
    <dbReference type="NCBI Taxonomy" id="2294116"/>
    <lineage>
        <taxon>Bacteria</taxon>
        <taxon>Pseudomonadati</taxon>
        <taxon>Bacteroidota</taxon>
        <taxon>Chitinophagia</taxon>
        <taxon>Chitinophagales</taxon>
        <taxon>Chitinophagaceae</taxon>
        <taxon>Hanamia</taxon>
    </lineage>
</organism>
<evidence type="ECO:0000256" key="3">
    <source>
        <dbReference type="ARBA" id="ARBA00022692"/>
    </source>
</evidence>
<accession>A0A3M9N8Y6</accession>
<proteinExistence type="predicted"/>
<dbReference type="EMBL" id="RJJR01000014">
    <property type="protein sequence ID" value="RNI34270.1"/>
    <property type="molecule type" value="Genomic_DNA"/>
</dbReference>
<evidence type="ECO:0000313" key="10">
    <source>
        <dbReference type="Proteomes" id="UP000267223"/>
    </source>
</evidence>
<feature type="transmembrane region" description="Helical" evidence="6">
    <location>
        <begin position="389"/>
        <end position="413"/>
    </location>
</feature>
<dbReference type="InterPro" id="IPR025857">
    <property type="entry name" value="MacB_PCD"/>
</dbReference>
<reference evidence="9 10" key="1">
    <citation type="submission" date="2018-11" db="EMBL/GenBank/DDBJ databases">
        <title>Draft genome sequence of Ferruginibacter sp. BO-59.</title>
        <authorList>
            <person name="Im W.T."/>
        </authorList>
    </citation>
    <scope>NUCLEOTIDE SEQUENCE [LARGE SCALE GENOMIC DNA]</scope>
    <source>
        <strain evidence="9 10">BO-59</strain>
    </source>
</reference>
<feature type="domain" description="ABC3 transporter permease C-terminal" evidence="7">
    <location>
        <begin position="689"/>
        <end position="801"/>
    </location>
</feature>
<sequence length="810" mass="90814">MFKNYFKTAFRNLLKNKGFSAINIFGLACGLATCLLIILYVADELNYDHYNKKFSQIYRINADIRFGGHHFDLAQTPDPMGAALKDNFPEVKQYVRFRDHGGFLVKKENQNVKEDRVILTDSTLFDVFTLPMIAGNPHTALVNPNSVVITKTIAEKYFPKTSLTNVVGKTLTINDTSLYQITGVIEDVPRQSHFHYDFFIPMYGKLAPYEINQWASNNFNTYIVLGKQANADKLATRLDDFVMKYVEPVFKSLNLTKEEFLKQGNYLHYTLTPLRKIHLYSHKNGELEANGNIQYVYIFSVIAFFILMIACVNFMNLSTARSSGRAREVGVRKVLGSLRKNLITQFLTESMLISLISMILAVAIALLLLPYFNMLSGKQLTRQAFFSSWLVSSLAFLTIIVGLLAGIYPAFFLSSFKPVAVLKGKVATGFKAGWLRSGLVIFQFAISIFLIIGTLVIYSQLNYINNKNIGYNRDHVLIIKNINALGNEATVFKNEALNLSGVQNATMSGYLPTSGWRSDSPLFPTATGDTKTAISTQIWKVDENYIPTLGMKMAEGRNFSKDFPTDSSGIIINESFAKIAGLHDAINKPLYYMDNFSKDSITKYHIIGVVKDFNFNSLHDPVTPLVFVLSPQNGNLAFRVNTTDISKLIASIQNIYQKVAPGQPFQYSFMDADFNKIYQAEQKMGGLSITFSILAILIACLGLFGLVTYASMQRTKEIGIRKILGASITDVTTMLSKDFLKLVLIAALIAFPIGWWVLNKWLQNFAYRIDVSWWIFVIAGAIAFLIAIITISFQAIKAAVANPVNSLRSE</sequence>
<keyword evidence="3 6" id="KW-0812">Transmembrane</keyword>
<evidence type="ECO:0000259" key="7">
    <source>
        <dbReference type="Pfam" id="PF02687"/>
    </source>
</evidence>
<dbReference type="Pfam" id="PF02687">
    <property type="entry name" value="FtsX"/>
    <property type="match status" value="2"/>
</dbReference>
<dbReference type="Proteomes" id="UP000267223">
    <property type="component" value="Unassembled WGS sequence"/>
</dbReference>
<comment type="subcellular location">
    <subcellularLocation>
        <location evidence="1">Cell membrane</location>
        <topology evidence="1">Multi-pass membrane protein</topology>
    </subcellularLocation>
</comment>
<evidence type="ECO:0000259" key="8">
    <source>
        <dbReference type="Pfam" id="PF12704"/>
    </source>
</evidence>
<keyword evidence="5 6" id="KW-0472">Membrane</keyword>
<name>A0A3M9N8Y6_9BACT</name>
<evidence type="ECO:0000256" key="1">
    <source>
        <dbReference type="ARBA" id="ARBA00004651"/>
    </source>
</evidence>
<feature type="transmembrane region" description="Helical" evidence="6">
    <location>
        <begin position="739"/>
        <end position="758"/>
    </location>
</feature>
<feature type="transmembrane region" description="Helical" evidence="6">
    <location>
        <begin position="295"/>
        <end position="317"/>
    </location>
</feature>
<feature type="domain" description="ABC3 transporter permease C-terminal" evidence="7">
    <location>
        <begin position="301"/>
        <end position="416"/>
    </location>
</feature>
<dbReference type="InterPro" id="IPR050250">
    <property type="entry name" value="Macrolide_Exporter_MacB"/>
</dbReference>
<feature type="transmembrane region" description="Helical" evidence="6">
    <location>
        <begin position="434"/>
        <end position="458"/>
    </location>
</feature>
<keyword evidence="4 6" id="KW-1133">Transmembrane helix</keyword>
<feature type="transmembrane region" description="Helical" evidence="6">
    <location>
        <begin position="346"/>
        <end position="369"/>
    </location>
</feature>
<evidence type="ECO:0000256" key="4">
    <source>
        <dbReference type="ARBA" id="ARBA00022989"/>
    </source>
</evidence>
<evidence type="ECO:0000256" key="2">
    <source>
        <dbReference type="ARBA" id="ARBA00022475"/>
    </source>
</evidence>
<protein>
    <submittedName>
        <fullName evidence="9">ABC transporter permease</fullName>
    </submittedName>
</protein>
<dbReference type="PANTHER" id="PTHR30572">
    <property type="entry name" value="MEMBRANE COMPONENT OF TRANSPORTER-RELATED"/>
    <property type="match status" value="1"/>
</dbReference>
<evidence type="ECO:0000256" key="6">
    <source>
        <dbReference type="SAM" id="Phobius"/>
    </source>
</evidence>
<keyword evidence="10" id="KW-1185">Reference proteome</keyword>
<gene>
    <name evidence="9" type="ORF">EFY79_16380</name>
</gene>
<dbReference type="RefSeq" id="WP_123121811.1">
    <property type="nucleotide sequence ID" value="NZ_RJJR01000014.1"/>
</dbReference>
<dbReference type="OrthoDB" id="5933722at2"/>
<dbReference type="AlphaFoldDB" id="A0A3M9N8Y6"/>
<dbReference type="InterPro" id="IPR003838">
    <property type="entry name" value="ABC3_permease_C"/>
</dbReference>
<feature type="transmembrane region" description="Helical" evidence="6">
    <location>
        <begin position="773"/>
        <end position="793"/>
    </location>
</feature>
<feature type="domain" description="MacB-like periplasmic core" evidence="8">
    <location>
        <begin position="444"/>
        <end position="629"/>
    </location>
</feature>
<evidence type="ECO:0000313" key="9">
    <source>
        <dbReference type="EMBL" id="RNI34270.1"/>
    </source>
</evidence>
<comment type="caution">
    <text evidence="9">The sequence shown here is derived from an EMBL/GenBank/DDBJ whole genome shotgun (WGS) entry which is preliminary data.</text>
</comment>
<feature type="transmembrane region" description="Helical" evidence="6">
    <location>
        <begin position="689"/>
        <end position="712"/>
    </location>
</feature>